<organism evidence="1 2">
    <name type="scientific">Rotaria socialis</name>
    <dbReference type="NCBI Taxonomy" id="392032"/>
    <lineage>
        <taxon>Eukaryota</taxon>
        <taxon>Metazoa</taxon>
        <taxon>Spiralia</taxon>
        <taxon>Gnathifera</taxon>
        <taxon>Rotifera</taxon>
        <taxon>Eurotatoria</taxon>
        <taxon>Bdelloidea</taxon>
        <taxon>Philodinida</taxon>
        <taxon>Philodinidae</taxon>
        <taxon>Rotaria</taxon>
    </lineage>
</organism>
<protein>
    <submittedName>
        <fullName evidence="1">Uncharacterized protein</fullName>
    </submittedName>
</protein>
<name>A0A821ZXL4_9BILA</name>
<gene>
    <name evidence="1" type="ORF">QYT958_LOCUS37270</name>
</gene>
<sequence>FNLLNVSYTAADIYLLRRHRFVEILFRTYVSFVEVKDHSVSIATKLIGYNWFRLYVLEVCRNVQIEESNRKINEELIGEENFLFKTLVLNELKGLRQLKQTLSNDTQESIADSVECRNHSLNNASIGWFIHATTKDQTVDYSKSLSSKFEIELCTNQWLSLYATTKDQTVDYSKSLSSKFEIELCTNQWLSLLLRCVHLYEHVRTVCGTIDFIEELLYIYRNSQNQATILLALKILRDLLPLLPETTNGSENSMISTLLNEFLFSIGDSYTSQTMASETLTELIYIYRAIMS</sequence>
<accession>A0A821ZXL4</accession>
<evidence type="ECO:0000313" key="1">
    <source>
        <dbReference type="EMBL" id="CAF4992632.1"/>
    </source>
</evidence>
<reference evidence="1" key="1">
    <citation type="submission" date="2021-02" db="EMBL/GenBank/DDBJ databases">
        <authorList>
            <person name="Nowell W R."/>
        </authorList>
    </citation>
    <scope>NUCLEOTIDE SEQUENCE</scope>
</reference>
<dbReference type="Proteomes" id="UP000663848">
    <property type="component" value="Unassembled WGS sequence"/>
</dbReference>
<dbReference type="AlphaFoldDB" id="A0A821ZXL4"/>
<evidence type="ECO:0000313" key="2">
    <source>
        <dbReference type="Proteomes" id="UP000663848"/>
    </source>
</evidence>
<proteinExistence type="predicted"/>
<feature type="non-terminal residue" evidence="1">
    <location>
        <position position="292"/>
    </location>
</feature>
<comment type="caution">
    <text evidence="1">The sequence shown here is derived from an EMBL/GenBank/DDBJ whole genome shotgun (WGS) entry which is preliminary data.</text>
</comment>
<dbReference type="EMBL" id="CAJOBR010030831">
    <property type="protein sequence ID" value="CAF4992632.1"/>
    <property type="molecule type" value="Genomic_DNA"/>
</dbReference>
<feature type="non-terminal residue" evidence="1">
    <location>
        <position position="1"/>
    </location>
</feature>